<proteinExistence type="inferred from homology"/>
<dbReference type="PANTHER" id="PTHR30472">
    <property type="entry name" value="FERRIC ENTEROBACTIN TRANSPORT SYSTEM PERMEASE PROTEIN"/>
    <property type="match status" value="1"/>
</dbReference>
<evidence type="ECO:0000313" key="9">
    <source>
        <dbReference type="EMBL" id="NNB50676.1"/>
    </source>
</evidence>
<evidence type="ECO:0000256" key="4">
    <source>
        <dbReference type="ARBA" id="ARBA00022475"/>
    </source>
</evidence>
<evidence type="ECO:0000256" key="3">
    <source>
        <dbReference type="ARBA" id="ARBA00022448"/>
    </source>
</evidence>
<feature type="transmembrane region" description="Helical" evidence="8">
    <location>
        <begin position="293"/>
        <end position="315"/>
    </location>
</feature>
<evidence type="ECO:0000256" key="1">
    <source>
        <dbReference type="ARBA" id="ARBA00004651"/>
    </source>
</evidence>
<dbReference type="Pfam" id="PF01032">
    <property type="entry name" value="FecCD"/>
    <property type="match status" value="1"/>
</dbReference>
<dbReference type="AlphaFoldDB" id="A0A9Q5FPQ8"/>
<evidence type="ECO:0000256" key="5">
    <source>
        <dbReference type="ARBA" id="ARBA00022692"/>
    </source>
</evidence>
<comment type="similarity">
    <text evidence="2">Belongs to the binding-protein-dependent transport system permease family. FecCD subfamily.</text>
</comment>
<comment type="caution">
    <text evidence="9">The sequence shown here is derived from an EMBL/GenBank/DDBJ whole genome shotgun (WGS) entry which is preliminary data.</text>
</comment>
<dbReference type="FunFam" id="1.10.3470.10:FF:000001">
    <property type="entry name" value="Vitamin B12 ABC transporter permease BtuC"/>
    <property type="match status" value="1"/>
</dbReference>
<evidence type="ECO:0000256" key="8">
    <source>
        <dbReference type="SAM" id="Phobius"/>
    </source>
</evidence>
<feature type="transmembrane region" description="Helical" evidence="8">
    <location>
        <begin position="72"/>
        <end position="92"/>
    </location>
</feature>
<comment type="subcellular location">
    <subcellularLocation>
        <location evidence="1">Cell membrane</location>
        <topology evidence="1">Multi-pass membrane protein</topology>
    </subcellularLocation>
</comment>
<keyword evidence="3" id="KW-0813">Transport</keyword>
<feature type="transmembrane region" description="Helical" evidence="8">
    <location>
        <begin position="162"/>
        <end position="186"/>
    </location>
</feature>
<gene>
    <name evidence="9" type="ORF">HBN89_15580</name>
</gene>
<feature type="transmembrane region" description="Helical" evidence="8">
    <location>
        <begin position="129"/>
        <end position="150"/>
    </location>
</feature>
<name>A0A9Q5FPQ8_PSEFR</name>
<accession>A0A9Q5FPQ8</accession>
<evidence type="ECO:0000256" key="2">
    <source>
        <dbReference type="ARBA" id="ARBA00007935"/>
    </source>
</evidence>
<keyword evidence="6 8" id="KW-1133">Transmembrane helix</keyword>
<sequence>MALSLQRTALRFKQPHRKRLRGLVGGLALLVLMVGLSLALGSRPLSLNQVLDALGTYDRQNDVHLIVRELRIPRTLVAVLAGLALGMAGAIMQAVTRNPLAEPGLLGINAGAALAIIIGAAAFNLVTPLAYVGFAFIGAGLAGVTVFIIGQAHAGTCNPVRLVLAGAGLSIMLVSATGIFILNAPADVFDQFRHWASGSLERSGPQAAWVLLAAVIPGGAIALALAGNLNVLALGKDMGLALGASPRSTWLLACLAVMLLAGAATAGAGPIGFVGLVAPHIARLLVGPDQRWILPYSALYAAILLLAADVLGRVVVAPSEVAAGIIALLLGGPFFIAVVRKYRLSQL</sequence>
<protein>
    <submittedName>
        <fullName evidence="9">Iron ABC transporter permease</fullName>
    </submittedName>
</protein>
<dbReference type="GO" id="GO:0005886">
    <property type="term" value="C:plasma membrane"/>
    <property type="evidence" value="ECO:0007669"/>
    <property type="project" value="UniProtKB-SubCell"/>
</dbReference>
<evidence type="ECO:0000256" key="7">
    <source>
        <dbReference type="ARBA" id="ARBA00023136"/>
    </source>
</evidence>
<dbReference type="InterPro" id="IPR037294">
    <property type="entry name" value="ABC_BtuC-like"/>
</dbReference>
<dbReference type="PANTHER" id="PTHR30472:SF1">
    <property type="entry name" value="FE(3+) DICITRATE TRANSPORT SYSTEM PERMEASE PROTEIN FECC-RELATED"/>
    <property type="match status" value="1"/>
</dbReference>
<dbReference type="Proteomes" id="UP000564604">
    <property type="component" value="Unassembled WGS sequence"/>
</dbReference>
<feature type="transmembrane region" description="Helical" evidence="8">
    <location>
        <begin position="321"/>
        <end position="339"/>
    </location>
</feature>
<organism evidence="9 10">
    <name type="scientific">Pseudomonas fragi</name>
    <dbReference type="NCBI Taxonomy" id="296"/>
    <lineage>
        <taxon>Bacteria</taxon>
        <taxon>Pseudomonadati</taxon>
        <taxon>Pseudomonadota</taxon>
        <taxon>Gammaproteobacteria</taxon>
        <taxon>Pseudomonadales</taxon>
        <taxon>Pseudomonadaceae</taxon>
        <taxon>Pseudomonas</taxon>
    </lineage>
</organism>
<dbReference type="GO" id="GO:0022857">
    <property type="term" value="F:transmembrane transporter activity"/>
    <property type="evidence" value="ECO:0007669"/>
    <property type="project" value="InterPro"/>
</dbReference>
<feature type="transmembrane region" description="Helical" evidence="8">
    <location>
        <begin position="206"/>
        <end position="226"/>
    </location>
</feature>
<dbReference type="EMBL" id="JAAQYX010000021">
    <property type="protein sequence ID" value="NNB50676.1"/>
    <property type="molecule type" value="Genomic_DNA"/>
</dbReference>
<feature type="transmembrane region" description="Helical" evidence="8">
    <location>
        <begin position="238"/>
        <end position="261"/>
    </location>
</feature>
<dbReference type="CDD" id="cd06550">
    <property type="entry name" value="TM_ABC_iron-siderophores_like"/>
    <property type="match status" value="1"/>
</dbReference>
<dbReference type="GO" id="GO:0033214">
    <property type="term" value="P:siderophore-iron import into cell"/>
    <property type="evidence" value="ECO:0007669"/>
    <property type="project" value="TreeGrafter"/>
</dbReference>
<feature type="transmembrane region" description="Helical" evidence="8">
    <location>
        <begin position="20"/>
        <end position="40"/>
    </location>
</feature>
<dbReference type="InterPro" id="IPR000522">
    <property type="entry name" value="ABC_transptr_permease_BtuC"/>
</dbReference>
<dbReference type="OrthoDB" id="9055647at2"/>
<keyword evidence="5 8" id="KW-0812">Transmembrane</keyword>
<dbReference type="SUPFAM" id="SSF81345">
    <property type="entry name" value="ABC transporter involved in vitamin B12 uptake, BtuC"/>
    <property type="match status" value="1"/>
</dbReference>
<dbReference type="RefSeq" id="WP_016781145.1">
    <property type="nucleotide sequence ID" value="NZ_CP064354.1"/>
</dbReference>
<dbReference type="GeneID" id="72388374"/>
<feature type="transmembrane region" description="Helical" evidence="8">
    <location>
        <begin position="104"/>
        <end position="123"/>
    </location>
</feature>
<reference evidence="9 10" key="1">
    <citation type="journal article" date="2020" name="Front. Microbiol.">
        <title>Genetic Organization of the aprX-lipA2 Operon Affects the Proteolytic Potential of Pseudomonas Species in Milk.</title>
        <authorList>
            <person name="Maier C."/>
            <person name="Huptas C."/>
            <person name="von Neubeck M."/>
            <person name="Scherer S."/>
            <person name="Wenning M."/>
            <person name="Lucking G."/>
        </authorList>
    </citation>
    <scope>NUCLEOTIDE SEQUENCE [LARGE SCALE GENOMIC DNA]</scope>
    <source>
        <strain evidence="9 10">WS 5094</strain>
    </source>
</reference>
<keyword evidence="7 8" id="KW-0472">Membrane</keyword>
<dbReference type="Gene3D" id="1.10.3470.10">
    <property type="entry name" value="ABC transporter involved in vitamin B12 uptake, BtuC"/>
    <property type="match status" value="1"/>
</dbReference>
<keyword evidence="4" id="KW-1003">Cell membrane</keyword>
<evidence type="ECO:0000256" key="6">
    <source>
        <dbReference type="ARBA" id="ARBA00022989"/>
    </source>
</evidence>
<evidence type="ECO:0000313" key="10">
    <source>
        <dbReference type="Proteomes" id="UP000564604"/>
    </source>
</evidence>